<evidence type="ECO:0000313" key="3">
    <source>
        <dbReference type="EMBL" id="ETW00683.1"/>
    </source>
</evidence>
<dbReference type="Pfam" id="PF01590">
    <property type="entry name" value="GAF"/>
    <property type="match status" value="1"/>
</dbReference>
<name>A0A024U4X3_9STRA</name>
<feature type="compositionally biased region" description="Low complexity" evidence="1">
    <location>
        <begin position="487"/>
        <end position="501"/>
    </location>
</feature>
<dbReference type="AlphaFoldDB" id="A0A024U4X3"/>
<dbReference type="SUPFAM" id="SSF55781">
    <property type="entry name" value="GAF domain-like"/>
    <property type="match status" value="1"/>
</dbReference>
<feature type="compositionally biased region" description="Low complexity" evidence="1">
    <location>
        <begin position="613"/>
        <end position="643"/>
    </location>
</feature>
<gene>
    <name evidence="3" type="ORF">H310_07243</name>
</gene>
<evidence type="ECO:0000259" key="2">
    <source>
        <dbReference type="Pfam" id="PF01590"/>
    </source>
</evidence>
<dbReference type="Gene3D" id="3.30.450.40">
    <property type="match status" value="1"/>
</dbReference>
<proteinExistence type="predicted"/>
<dbReference type="VEuPathDB" id="FungiDB:H310_07243"/>
<dbReference type="EMBL" id="KI913964">
    <property type="protein sequence ID" value="ETW00683.1"/>
    <property type="molecule type" value="Genomic_DNA"/>
</dbReference>
<accession>A0A024U4X3</accession>
<protein>
    <recommendedName>
        <fullName evidence="2">GAF domain-containing protein</fullName>
    </recommendedName>
</protein>
<dbReference type="PANTHER" id="PTHR43102:SF2">
    <property type="entry name" value="GAF DOMAIN-CONTAINING PROTEIN"/>
    <property type="match status" value="1"/>
</dbReference>
<dbReference type="InterPro" id="IPR011011">
    <property type="entry name" value="Znf_FYVE_PHD"/>
</dbReference>
<dbReference type="Gene3D" id="3.30.40.10">
    <property type="entry name" value="Zinc/RING finger domain, C3HC4 (zinc finger)"/>
    <property type="match status" value="1"/>
</dbReference>
<feature type="region of interest" description="Disordered" evidence="1">
    <location>
        <begin position="469"/>
        <end position="527"/>
    </location>
</feature>
<dbReference type="STRING" id="157072.A0A024U4X3"/>
<feature type="domain" description="GAF" evidence="2">
    <location>
        <begin position="669"/>
        <end position="797"/>
    </location>
</feature>
<feature type="region of interest" description="Disordered" evidence="1">
    <location>
        <begin position="555"/>
        <end position="588"/>
    </location>
</feature>
<dbReference type="OrthoDB" id="303614at2759"/>
<dbReference type="GeneID" id="20084293"/>
<dbReference type="InterPro" id="IPR013083">
    <property type="entry name" value="Znf_RING/FYVE/PHD"/>
</dbReference>
<dbReference type="SUPFAM" id="SSF57903">
    <property type="entry name" value="FYVE/PHD zinc finger"/>
    <property type="match status" value="1"/>
</dbReference>
<reference evidence="3" key="1">
    <citation type="submission" date="2013-12" db="EMBL/GenBank/DDBJ databases">
        <title>The Genome Sequence of Aphanomyces invadans NJM9701.</title>
        <authorList>
            <consortium name="The Broad Institute Genomics Platform"/>
            <person name="Russ C."/>
            <person name="Tyler B."/>
            <person name="van West P."/>
            <person name="Dieguez-Uribeondo J."/>
            <person name="Young S.K."/>
            <person name="Zeng Q."/>
            <person name="Gargeya S."/>
            <person name="Fitzgerald M."/>
            <person name="Abouelleil A."/>
            <person name="Alvarado L."/>
            <person name="Chapman S.B."/>
            <person name="Gainer-Dewar J."/>
            <person name="Goldberg J."/>
            <person name="Griggs A."/>
            <person name="Gujja S."/>
            <person name="Hansen M."/>
            <person name="Howarth C."/>
            <person name="Imamovic A."/>
            <person name="Ireland A."/>
            <person name="Larimer J."/>
            <person name="McCowan C."/>
            <person name="Murphy C."/>
            <person name="Pearson M."/>
            <person name="Poon T.W."/>
            <person name="Priest M."/>
            <person name="Roberts A."/>
            <person name="Saif S."/>
            <person name="Shea T."/>
            <person name="Sykes S."/>
            <person name="Wortman J."/>
            <person name="Nusbaum C."/>
            <person name="Birren B."/>
        </authorList>
    </citation>
    <scope>NUCLEOTIDE SEQUENCE [LARGE SCALE GENOMIC DNA]</scope>
    <source>
        <strain evidence="3">NJM9701</strain>
    </source>
</reference>
<dbReference type="PANTHER" id="PTHR43102">
    <property type="entry name" value="SLR1143 PROTEIN"/>
    <property type="match status" value="1"/>
</dbReference>
<feature type="region of interest" description="Disordered" evidence="1">
    <location>
        <begin position="606"/>
        <end position="643"/>
    </location>
</feature>
<dbReference type="RefSeq" id="XP_008870818.1">
    <property type="nucleotide sequence ID" value="XM_008872596.1"/>
</dbReference>
<organism evidence="3">
    <name type="scientific">Aphanomyces invadans</name>
    <dbReference type="NCBI Taxonomy" id="157072"/>
    <lineage>
        <taxon>Eukaryota</taxon>
        <taxon>Sar</taxon>
        <taxon>Stramenopiles</taxon>
        <taxon>Oomycota</taxon>
        <taxon>Saprolegniomycetes</taxon>
        <taxon>Saprolegniales</taxon>
        <taxon>Verrucalvaceae</taxon>
        <taxon>Aphanomyces</taxon>
    </lineage>
</organism>
<dbReference type="InterPro" id="IPR003018">
    <property type="entry name" value="GAF"/>
</dbReference>
<dbReference type="InterPro" id="IPR029016">
    <property type="entry name" value="GAF-like_dom_sf"/>
</dbReference>
<sequence length="804" mass="87165">MEDLPSCKDEDILERVDDIVAIFQHECAKRAGVPRDQRAKPSESTEVVLTTNGHLVSKYSQRLQLFTVFSDVSIADATLADVVELLQEPDDGFLRRIFSDQDMVQLHTLAAIGATGTYEAGIEHDQRHLHVPPACTLKKVLFREKGIFLTHPKEILLVDHVQPMTPTSILWVFKSIDNGNYPTTSRDHIVPRHTHIMGGYLMELISPTAVRPAGVRVTYYAEHAVYPKQFASSLDTRLRLEKFGHCIVSWPQMLHQHRRRRSTPPDNRLLAVQPPVEPGIVDATCRSCAKGFHWFRRACTCSVCGGSICVDCSALENVTSPTGLHFNVPVCFVCLVQIKTNNGQTNADDASAAMPRSVGSTFAPYSDPNRPSATGLAPLLDDVDDDDDGWSESSMGLPPLRKSTLRPSMCQSCAIQQSEAQCAVCGMYFCGKCADTDLANVVCRTCKPPANRPPAPVLLLPPQALPPPVTLPSQLDVQPHGAPPFQSSPRLPTLLSPLSSLPSPPPTPRTECNDTTHGIPPPPRISTLSDEMHIRLRDTYASTVQSSSAALHDISLSSTDDLMPMPSTRRSAPTNPPFSDDGDDLHQQLPHDAVFPIQIHEDARQQRLGGPGDTAKPTAPSDDDTTSGGTPATASTSPSALSSPCALHDVTPAEVEAACLDISSNAAYDALCEDAIVAMECSNAYVVLLYKDQFMLKGAAGTGYVPVSIPVSCAFCMHTVAACADPLIVPDATVDARFQNSVRVVGKESIRFYYGVVVQAGNGHVIGTVCALDTSPRMRIGRHQKHAMEEFARRVAALVHGIKR</sequence>
<evidence type="ECO:0000256" key="1">
    <source>
        <dbReference type="SAM" id="MobiDB-lite"/>
    </source>
</evidence>